<keyword evidence="3" id="KW-1185">Reference proteome</keyword>
<dbReference type="GO" id="GO:0098662">
    <property type="term" value="P:inorganic cation transmembrane transport"/>
    <property type="evidence" value="ECO:0007669"/>
    <property type="project" value="InterPro"/>
</dbReference>
<organism evidence="2 3">
    <name type="scientific">Micromonospora sonchi</name>
    <dbReference type="NCBI Taxonomy" id="1763543"/>
    <lineage>
        <taxon>Bacteria</taxon>
        <taxon>Bacillati</taxon>
        <taxon>Actinomycetota</taxon>
        <taxon>Actinomycetes</taxon>
        <taxon>Micromonosporales</taxon>
        <taxon>Micromonosporaceae</taxon>
        <taxon>Micromonospora</taxon>
    </lineage>
</organism>
<keyword evidence="1" id="KW-0472">Membrane</keyword>
<evidence type="ECO:0000313" key="3">
    <source>
        <dbReference type="Proteomes" id="UP000608890"/>
    </source>
</evidence>
<dbReference type="Proteomes" id="UP000608890">
    <property type="component" value="Unassembled WGS sequence"/>
</dbReference>
<reference evidence="2" key="2">
    <citation type="submission" date="2020-09" db="EMBL/GenBank/DDBJ databases">
        <authorList>
            <person name="Sun Q."/>
            <person name="Zhou Y."/>
        </authorList>
    </citation>
    <scope>NUCLEOTIDE SEQUENCE</scope>
    <source>
        <strain evidence="2">CGMCC 4.7312</strain>
    </source>
</reference>
<reference evidence="2" key="1">
    <citation type="journal article" date="2014" name="Int. J. Syst. Evol. Microbiol.">
        <title>Complete genome sequence of Corynebacterium casei LMG S-19264T (=DSM 44701T), isolated from a smear-ripened cheese.</title>
        <authorList>
            <consortium name="US DOE Joint Genome Institute (JGI-PGF)"/>
            <person name="Walter F."/>
            <person name="Albersmeier A."/>
            <person name="Kalinowski J."/>
            <person name="Ruckert C."/>
        </authorList>
    </citation>
    <scope>NUCLEOTIDE SEQUENCE</scope>
    <source>
        <strain evidence="2">CGMCC 4.7312</strain>
    </source>
</reference>
<proteinExistence type="predicted"/>
<dbReference type="Pfam" id="PF03334">
    <property type="entry name" value="PhaG_MnhG_YufB"/>
    <property type="match status" value="1"/>
</dbReference>
<feature type="transmembrane region" description="Helical" evidence="1">
    <location>
        <begin position="47"/>
        <end position="69"/>
    </location>
</feature>
<comment type="caution">
    <text evidence="2">The sequence shown here is derived from an EMBL/GenBank/DDBJ whole genome shotgun (WGS) entry which is preliminary data.</text>
</comment>
<protein>
    <submittedName>
        <fullName evidence="2">Uncharacterized protein</fullName>
    </submittedName>
</protein>
<dbReference type="InterPro" id="IPR005133">
    <property type="entry name" value="PhaG_MnhG_YufB"/>
</dbReference>
<keyword evidence="1" id="KW-1133">Transmembrane helix</keyword>
<name>A0A917U503_9ACTN</name>
<dbReference type="EMBL" id="BMNB01000030">
    <property type="protein sequence ID" value="GGM58957.1"/>
    <property type="molecule type" value="Genomic_DNA"/>
</dbReference>
<accession>A0A917U503</accession>
<dbReference type="AlphaFoldDB" id="A0A917U503"/>
<keyword evidence="1" id="KW-0812">Transmembrane</keyword>
<evidence type="ECO:0000313" key="2">
    <source>
        <dbReference type="EMBL" id="GGM58957.1"/>
    </source>
</evidence>
<gene>
    <name evidence="2" type="ORF">GCM10011608_50000</name>
</gene>
<sequence>MLVCVASALGVLLPHSVLRRIHFLTPVTSLGAPLVGVGLAVDSGLHLSTALILFTTVVLVVTGPVLAAATARVAAQRQKLVPAESPE</sequence>
<evidence type="ECO:0000256" key="1">
    <source>
        <dbReference type="SAM" id="Phobius"/>
    </source>
</evidence>
<dbReference type="GO" id="GO:0015297">
    <property type="term" value="F:antiporter activity"/>
    <property type="evidence" value="ECO:0007669"/>
    <property type="project" value="InterPro"/>
</dbReference>